<keyword evidence="6" id="KW-1185">Reference proteome</keyword>
<keyword evidence="4" id="KW-1133">Transmembrane helix</keyword>
<dbReference type="PANTHER" id="PTHR44227:SF3">
    <property type="entry name" value="PROTEIN O-MANNOSYL-TRANSFERASE TMTC4"/>
    <property type="match status" value="1"/>
</dbReference>
<feature type="transmembrane region" description="Helical" evidence="4">
    <location>
        <begin position="122"/>
        <end position="140"/>
    </location>
</feature>
<accession>A0A3P3VMQ2</accession>
<dbReference type="RefSeq" id="WP_125014294.1">
    <property type="nucleotide sequence ID" value="NZ_QWEZ01000001.1"/>
</dbReference>
<feature type="transmembrane region" description="Helical" evidence="4">
    <location>
        <begin position="88"/>
        <end position="110"/>
    </location>
</feature>
<dbReference type="Proteomes" id="UP000280792">
    <property type="component" value="Unassembled WGS sequence"/>
</dbReference>
<dbReference type="InterPro" id="IPR019734">
    <property type="entry name" value="TPR_rpt"/>
</dbReference>
<evidence type="ECO:0000256" key="1">
    <source>
        <dbReference type="ARBA" id="ARBA00022737"/>
    </source>
</evidence>
<name>A0A3P3VMQ2_9GAMM</name>
<dbReference type="PANTHER" id="PTHR44227">
    <property type="match status" value="1"/>
</dbReference>
<dbReference type="InterPro" id="IPR011990">
    <property type="entry name" value="TPR-like_helical_dom_sf"/>
</dbReference>
<keyword evidence="2 3" id="KW-0802">TPR repeat</keyword>
<evidence type="ECO:0000313" key="6">
    <source>
        <dbReference type="Proteomes" id="UP000280792"/>
    </source>
</evidence>
<dbReference type="EMBL" id="QWEZ01000001">
    <property type="protein sequence ID" value="RRJ83890.1"/>
    <property type="molecule type" value="Genomic_DNA"/>
</dbReference>
<dbReference type="Gene3D" id="1.25.40.10">
    <property type="entry name" value="Tetratricopeptide repeat domain"/>
    <property type="match status" value="1"/>
</dbReference>
<reference evidence="5 6" key="2">
    <citation type="submission" date="2018-12" db="EMBL/GenBank/DDBJ databases">
        <title>Simiduia agarivorans gen. nov., sp. nov., a marine, agarolytic bacterium isolated from shallow coastal water from Keelung, Taiwan.</title>
        <authorList>
            <person name="Shieh W.Y."/>
        </authorList>
    </citation>
    <scope>NUCLEOTIDE SEQUENCE [LARGE SCALE GENOMIC DNA]</scope>
    <source>
        <strain evidence="5 6">GTF-13</strain>
    </source>
</reference>
<feature type="transmembrane region" description="Helical" evidence="4">
    <location>
        <begin position="383"/>
        <end position="402"/>
    </location>
</feature>
<dbReference type="SUPFAM" id="SSF48452">
    <property type="entry name" value="TPR-like"/>
    <property type="match status" value="1"/>
</dbReference>
<evidence type="ECO:0000256" key="4">
    <source>
        <dbReference type="SAM" id="Phobius"/>
    </source>
</evidence>
<keyword evidence="4" id="KW-0812">Transmembrane</keyword>
<sequence>MTRSPFQPGFLGLFFALAPVLAATLLLYWGGLSGTVVLDDRHIIDGLRAIDTGTSLQDYLLKGVGELNRPIAYLTFYWQRDLVEPTLWSFKVVNLFLHLANVVLVFALLYQLIRHTRYKPQKLWLATGATAIWALSPLQVSTVLYMVQRMTELSALFVLAALLCWYQGRFPSKAQYRRLAWLYLGFGICMLLALLSKESAITGCVMVLVLDATLLGKESKDRTYRIWRWLAIYLPLMLVALYFFIKWKSIATYGGREFTLEERLLTQPRILFDYIAKFVAPRWGGYGLFYNEYPFSRSLTDPLTTLIAVTAIAVGAGVAIWKRTAWPIASFAVLFFLAGHLVESTFIPLELYFEHRNYLPTVAIALLLATAVGQIVQRVHRKPLLVLVCLSTAIWLVAMVAVSRNEVRMWGAPLPQALHWYQQHPDSHRAHSHLGELMFNLGMHQQSARFYEQTIERFPNDPSKMLLWWELGCFPSVELRPELERVKQVLRSGDHYRETISVLKAMLELVESGKCQSLSLDDLLAAADTLLSNPSYKKHVKSILVLMSRLYELKGDGRKGLEYLEIAASKYQTLDILLALSQRYYLTGQINKGDRTYALIESKCSSISRACWQQEQSIVQLRALKERVKRGRDANN</sequence>
<dbReference type="AlphaFoldDB" id="A0A3P3VMQ2"/>
<dbReference type="InterPro" id="IPR052346">
    <property type="entry name" value="O-mannosyl-transferase_TMTC"/>
</dbReference>
<proteinExistence type="predicted"/>
<feature type="transmembrane region" description="Helical" evidence="4">
    <location>
        <begin position="228"/>
        <end position="245"/>
    </location>
</feature>
<organism evidence="5 6">
    <name type="scientific">Aestuariirhabdus litorea</name>
    <dbReference type="NCBI Taxonomy" id="2528527"/>
    <lineage>
        <taxon>Bacteria</taxon>
        <taxon>Pseudomonadati</taxon>
        <taxon>Pseudomonadota</taxon>
        <taxon>Gammaproteobacteria</taxon>
        <taxon>Oceanospirillales</taxon>
        <taxon>Aestuariirhabdaceae</taxon>
        <taxon>Aestuariirhabdus</taxon>
    </lineage>
</organism>
<comment type="caution">
    <text evidence="5">The sequence shown here is derived from an EMBL/GenBank/DDBJ whole genome shotgun (WGS) entry which is preliminary data.</text>
</comment>
<reference evidence="5 6" key="1">
    <citation type="submission" date="2018-08" db="EMBL/GenBank/DDBJ databases">
        <authorList>
            <person name="Khan S.A."/>
        </authorList>
    </citation>
    <scope>NUCLEOTIDE SEQUENCE [LARGE SCALE GENOMIC DNA]</scope>
    <source>
        <strain evidence="5 6">GTF-13</strain>
    </source>
</reference>
<keyword evidence="1" id="KW-0677">Repeat</keyword>
<evidence type="ECO:0000256" key="2">
    <source>
        <dbReference type="ARBA" id="ARBA00022803"/>
    </source>
</evidence>
<feature type="transmembrane region" description="Helical" evidence="4">
    <location>
        <begin position="178"/>
        <end position="194"/>
    </location>
</feature>
<evidence type="ECO:0000313" key="5">
    <source>
        <dbReference type="EMBL" id="RRJ83890.1"/>
    </source>
</evidence>
<feature type="transmembrane region" description="Helical" evidence="4">
    <location>
        <begin position="328"/>
        <end position="346"/>
    </location>
</feature>
<feature type="repeat" description="TPR" evidence="3">
    <location>
        <begin position="428"/>
        <end position="461"/>
    </location>
</feature>
<dbReference type="PROSITE" id="PS50005">
    <property type="entry name" value="TPR"/>
    <property type="match status" value="1"/>
</dbReference>
<feature type="transmembrane region" description="Helical" evidence="4">
    <location>
        <begin position="146"/>
        <end position="166"/>
    </location>
</feature>
<keyword evidence="4" id="KW-0472">Membrane</keyword>
<evidence type="ECO:0000256" key="3">
    <source>
        <dbReference type="PROSITE-ProRule" id="PRU00339"/>
    </source>
</evidence>
<feature type="transmembrane region" description="Helical" evidence="4">
    <location>
        <begin position="358"/>
        <end position="376"/>
    </location>
</feature>
<gene>
    <name evidence="5" type="ORF">D0544_01865</name>
</gene>
<protein>
    <submittedName>
        <fullName evidence="5">Uncharacterized protein</fullName>
    </submittedName>
</protein>
<feature type="transmembrane region" description="Helical" evidence="4">
    <location>
        <begin position="303"/>
        <end position="321"/>
    </location>
</feature>